<dbReference type="NCBIfam" id="TIGR00199">
    <property type="entry name" value="PncC_domain"/>
    <property type="match status" value="1"/>
</dbReference>
<protein>
    <recommendedName>
        <fullName evidence="1">CinA C-terminal domain-containing protein</fullName>
    </recommendedName>
</protein>
<comment type="caution">
    <text evidence="2">The sequence shown here is derived from an EMBL/GenBank/DDBJ whole genome shotgun (WGS) entry which is preliminary data.</text>
</comment>
<organism evidence="2 3">
    <name type="scientific">Endozoicomonas numazuensis</name>
    <dbReference type="NCBI Taxonomy" id="1137799"/>
    <lineage>
        <taxon>Bacteria</taxon>
        <taxon>Pseudomonadati</taxon>
        <taxon>Pseudomonadota</taxon>
        <taxon>Gammaproteobacteria</taxon>
        <taxon>Oceanospirillales</taxon>
        <taxon>Endozoicomonadaceae</taxon>
        <taxon>Endozoicomonas</taxon>
    </lineage>
</organism>
<proteinExistence type="predicted"/>
<feature type="domain" description="CinA C-terminal" evidence="1">
    <location>
        <begin position="11"/>
        <end position="158"/>
    </location>
</feature>
<dbReference type="eggNOG" id="COG1546">
    <property type="taxonomic scope" value="Bacteria"/>
</dbReference>
<dbReference type="Proteomes" id="UP000028073">
    <property type="component" value="Unassembled WGS sequence"/>
</dbReference>
<reference evidence="2 3" key="1">
    <citation type="submission" date="2014-06" db="EMBL/GenBank/DDBJ databases">
        <title>Whole Genome Sequences of Three Symbiotic Endozoicomonas Bacteria.</title>
        <authorList>
            <person name="Neave M.J."/>
            <person name="Apprill A."/>
            <person name="Voolstra C.R."/>
        </authorList>
    </citation>
    <scope>NUCLEOTIDE SEQUENCE [LARGE SCALE GENOMIC DNA]</scope>
    <source>
        <strain evidence="2 3">DSM 25634</strain>
    </source>
</reference>
<accession>A0A081NH55</accession>
<dbReference type="EMBL" id="JOKH01000002">
    <property type="protein sequence ID" value="KEQ17778.1"/>
    <property type="molecule type" value="Genomic_DNA"/>
</dbReference>
<dbReference type="OrthoDB" id="9801454at2"/>
<dbReference type="InterPro" id="IPR008136">
    <property type="entry name" value="CinA_C"/>
</dbReference>
<evidence type="ECO:0000313" key="2">
    <source>
        <dbReference type="EMBL" id="KEQ17778.1"/>
    </source>
</evidence>
<dbReference type="STRING" id="1137799.GZ78_08910"/>
<dbReference type="SUPFAM" id="SSF142433">
    <property type="entry name" value="CinA-like"/>
    <property type="match status" value="1"/>
</dbReference>
<dbReference type="Pfam" id="PF02464">
    <property type="entry name" value="CinA"/>
    <property type="match status" value="1"/>
</dbReference>
<evidence type="ECO:0000259" key="1">
    <source>
        <dbReference type="Pfam" id="PF02464"/>
    </source>
</evidence>
<keyword evidence="3" id="KW-1185">Reference proteome</keyword>
<name>A0A081NH55_9GAMM</name>
<sequence length="164" mass="17464">MSGDFDKKLGQLAEKLKSANLKVAAAESCTGGWLSQEFTSVAGSSSWFEGAIISYSNEMKHKFLGVPVALIDRYGAVSQPVVESMALGVVRQLSVPLSVSISGVAGPDGGTDDKPVGTVWVGWCFDNQVTTDVFHFSGNREQVRRQAVEVALDGLIKVVDAISR</sequence>
<dbReference type="RefSeq" id="WP_034834658.1">
    <property type="nucleotide sequence ID" value="NZ_JOKH01000002.1"/>
</dbReference>
<dbReference type="AlphaFoldDB" id="A0A081NH55"/>
<gene>
    <name evidence="2" type="ORF">GZ78_08910</name>
</gene>
<dbReference type="Gene3D" id="3.90.950.20">
    <property type="entry name" value="CinA-like"/>
    <property type="match status" value="1"/>
</dbReference>
<evidence type="ECO:0000313" key="3">
    <source>
        <dbReference type="Proteomes" id="UP000028073"/>
    </source>
</evidence>
<dbReference type="InterPro" id="IPR036653">
    <property type="entry name" value="CinA-like_C"/>
</dbReference>